<reference evidence="2 3" key="1">
    <citation type="journal article" date="2008" name="Proc. Natl. Acad. Sci. U.S.A.">
        <title>The genome of Cyanothece 51142, a unicellular diazotrophic cyanobacterium important in the marine nitrogen cycle.</title>
        <authorList>
            <person name="Welsh E.A."/>
            <person name="Liberton M."/>
            <person name="Stoeckel J."/>
            <person name="Loh T."/>
            <person name="Elvitigala T."/>
            <person name="Wang C."/>
            <person name="Wollam A."/>
            <person name="Fulton R.S."/>
            <person name="Clifton S.W."/>
            <person name="Jacobs J.M."/>
            <person name="Aurora R."/>
            <person name="Ghosh B.K."/>
            <person name="Sherman L.A."/>
            <person name="Smith R.D."/>
            <person name="Wilson R.K."/>
            <person name="Pakrasi H.B."/>
        </authorList>
    </citation>
    <scope>NUCLEOTIDE SEQUENCE [LARGE SCALE GENOMIC DNA]</scope>
    <source>
        <strain evidence="3">ATCC 51142 / BH68</strain>
    </source>
</reference>
<dbReference type="RefSeq" id="WP_009543126.1">
    <property type="nucleotide sequence ID" value="NC_010546.1"/>
</dbReference>
<feature type="transmembrane region" description="Helical" evidence="1">
    <location>
        <begin position="50"/>
        <end position="71"/>
    </location>
</feature>
<keyword evidence="3" id="KW-1185">Reference proteome</keyword>
<gene>
    <name evidence="2" type="ordered locus">cce_0074</name>
</gene>
<dbReference type="Proteomes" id="UP000001203">
    <property type="component" value="Chromosome circular"/>
</dbReference>
<sequence>MVRRFIQCLPILLAVSLLTLSIVTITHEFKAHNPTEILHYLSNLPTTRKIGVIALTSLGYFIMTGYDFLGFHYIDKFLKPSKIIITAFISYAVGNTIGFTAFSGTAIRYRFYGSWGISKLKIAQLIIFTHLTFWVGLLGVSGVVFLIDPLSLPNILNLPFQSAHPIGFIFLILVSVYFLISFFRKRPLKIGSEFINFPSPKISLASIGIAAMDWGVASGVLYLLLPLSKIVSFPGFFGIYILGLTAGLISNVPGGLGVFETVILLSLPNTISQADILGGLIAYRAIYYFLPLIVAIILLIIKEIQQQRV</sequence>
<proteinExistence type="predicted"/>
<keyword evidence="1" id="KW-1133">Transmembrane helix</keyword>
<feature type="transmembrane region" description="Helical" evidence="1">
    <location>
        <begin position="122"/>
        <end position="146"/>
    </location>
</feature>
<name>B1WZ60_CROS5</name>
<dbReference type="KEGG" id="cyt:cce_0074"/>
<evidence type="ECO:0000256" key="1">
    <source>
        <dbReference type="SAM" id="Phobius"/>
    </source>
</evidence>
<dbReference type="STRING" id="43989.cce_0074"/>
<keyword evidence="1" id="KW-0812">Transmembrane</keyword>
<protein>
    <submittedName>
        <fullName evidence="2">Uncharacterized protein</fullName>
    </submittedName>
</protein>
<evidence type="ECO:0000313" key="3">
    <source>
        <dbReference type="Proteomes" id="UP000001203"/>
    </source>
</evidence>
<keyword evidence="1" id="KW-0472">Membrane</keyword>
<evidence type="ECO:0000313" key="2">
    <source>
        <dbReference type="EMBL" id="ACB49426.1"/>
    </source>
</evidence>
<dbReference type="eggNOG" id="COG0392">
    <property type="taxonomic scope" value="Bacteria"/>
</dbReference>
<dbReference type="EMBL" id="CP000806">
    <property type="protein sequence ID" value="ACB49426.1"/>
    <property type="molecule type" value="Genomic_DNA"/>
</dbReference>
<dbReference type="AlphaFoldDB" id="B1WZ60"/>
<feature type="transmembrane region" description="Helical" evidence="1">
    <location>
        <begin position="237"/>
        <end position="256"/>
    </location>
</feature>
<feature type="transmembrane region" description="Helical" evidence="1">
    <location>
        <begin position="276"/>
        <end position="301"/>
    </location>
</feature>
<organism evidence="2 3">
    <name type="scientific">Crocosphaera subtropica (strain ATCC 51142 / BH68)</name>
    <name type="common">Cyanothece sp. (strain ATCC 51142)</name>
    <dbReference type="NCBI Taxonomy" id="43989"/>
    <lineage>
        <taxon>Bacteria</taxon>
        <taxon>Bacillati</taxon>
        <taxon>Cyanobacteriota</taxon>
        <taxon>Cyanophyceae</taxon>
        <taxon>Oscillatoriophycideae</taxon>
        <taxon>Chroococcales</taxon>
        <taxon>Aphanothecaceae</taxon>
        <taxon>Crocosphaera</taxon>
        <taxon>Crocosphaera subtropica</taxon>
    </lineage>
</organism>
<dbReference type="HOGENOM" id="CLU_056539_0_1_3"/>
<feature type="transmembrane region" description="Helical" evidence="1">
    <location>
        <begin position="83"/>
        <end position="102"/>
    </location>
</feature>
<accession>B1WZ60</accession>
<dbReference type="OrthoDB" id="145485at2"/>
<feature type="transmembrane region" description="Helical" evidence="1">
    <location>
        <begin position="166"/>
        <end position="183"/>
    </location>
</feature>
<feature type="transmembrane region" description="Helical" evidence="1">
    <location>
        <begin position="203"/>
        <end position="225"/>
    </location>
</feature>